<dbReference type="Gene3D" id="2.10.70.10">
    <property type="entry name" value="Complement Module, domain 1"/>
    <property type="match status" value="1"/>
</dbReference>
<dbReference type="EMBL" id="JACDXX010000017">
    <property type="protein sequence ID" value="MCB5411543.1"/>
    <property type="molecule type" value="Genomic_DNA"/>
</dbReference>
<evidence type="ECO:0000313" key="1">
    <source>
        <dbReference type="EMBL" id="MCB5411543.1"/>
    </source>
</evidence>
<reference evidence="1 2" key="1">
    <citation type="submission" date="2020-07" db="EMBL/GenBank/DDBJ databases">
        <title>Pseudogemmobacter sp. nov., isolated from poultry manure in Taiwan.</title>
        <authorList>
            <person name="Lin S.-Y."/>
            <person name="Tang Y.-S."/>
            <person name="Young C.-C."/>
        </authorList>
    </citation>
    <scope>NUCLEOTIDE SEQUENCE [LARGE SCALE GENOMIC DNA]</scope>
    <source>
        <strain evidence="1 2">CC-YST710</strain>
    </source>
</reference>
<sequence length="49" mass="5417">MLTPWLQGDATPVHEARVLTEGGSLARIVLDGQVYTLRITRQGKLILTK</sequence>
<name>A0ABS8CQ78_9RHOB</name>
<dbReference type="InterPro" id="IPR019600">
    <property type="entry name" value="Hemin_uptake_protein_HemP"/>
</dbReference>
<comment type="caution">
    <text evidence="1">The sequence shown here is derived from an EMBL/GenBank/DDBJ whole genome shotgun (WGS) entry which is preliminary data.</text>
</comment>
<keyword evidence="2" id="KW-1185">Reference proteome</keyword>
<gene>
    <name evidence="1" type="ORF">H0485_16250</name>
</gene>
<accession>A0ABS8CQ78</accession>
<organism evidence="1 2">
    <name type="scientific">Pseudogemmobacter faecipullorum</name>
    <dbReference type="NCBI Taxonomy" id="2755041"/>
    <lineage>
        <taxon>Bacteria</taxon>
        <taxon>Pseudomonadati</taxon>
        <taxon>Pseudomonadota</taxon>
        <taxon>Alphaproteobacteria</taxon>
        <taxon>Rhodobacterales</taxon>
        <taxon>Paracoccaceae</taxon>
        <taxon>Pseudogemmobacter</taxon>
    </lineage>
</organism>
<dbReference type="Pfam" id="PF10636">
    <property type="entry name" value="hemP"/>
    <property type="match status" value="1"/>
</dbReference>
<dbReference type="Proteomes" id="UP001198571">
    <property type="component" value="Unassembled WGS sequence"/>
</dbReference>
<proteinExistence type="predicted"/>
<dbReference type="RefSeq" id="WP_226937063.1">
    <property type="nucleotide sequence ID" value="NZ_JACDXX010000017.1"/>
</dbReference>
<evidence type="ECO:0000313" key="2">
    <source>
        <dbReference type="Proteomes" id="UP001198571"/>
    </source>
</evidence>
<protein>
    <submittedName>
        <fullName evidence="1">Hemin uptake protein HemP</fullName>
    </submittedName>
</protein>